<reference evidence="3" key="1">
    <citation type="journal article" date="2013" name="Nat. Commun.">
        <title>Whole-genome sequencing of Oryza brachyantha reveals mechanisms underlying Oryza genome evolution.</title>
        <authorList>
            <person name="Chen J."/>
            <person name="Huang Q."/>
            <person name="Gao D."/>
            <person name="Wang J."/>
            <person name="Lang Y."/>
            <person name="Liu T."/>
            <person name="Li B."/>
            <person name="Bai Z."/>
            <person name="Luis Goicoechea J."/>
            <person name="Liang C."/>
            <person name="Chen C."/>
            <person name="Zhang W."/>
            <person name="Sun S."/>
            <person name="Liao Y."/>
            <person name="Zhang X."/>
            <person name="Yang L."/>
            <person name="Song C."/>
            <person name="Wang M."/>
            <person name="Shi J."/>
            <person name="Liu G."/>
            <person name="Liu J."/>
            <person name="Zhou H."/>
            <person name="Zhou W."/>
            <person name="Yu Q."/>
            <person name="An N."/>
            <person name="Chen Y."/>
            <person name="Cai Q."/>
            <person name="Wang B."/>
            <person name="Liu B."/>
            <person name="Min J."/>
            <person name="Huang Y."/>
            <person name="Wu H."/>
            <person name="Li Z."/>
            <person name="Zhang Y."/>
            <person name="Yin Y."/>
            <person name="Song W."/>
            <person name="Jiang J."/>
            <person name="Jackson S.A."/>
            <person name="Wing R.A."/>
            <person name="Wang J."/>
            <person name="Chen M."/>
        </authorList>
    </citation>
    <scope>NUCLEOTIDE SEQUENCE [LARGE SCALE GENOMIC DNA]</scope>
    <source>
        <strain evidence="3">cv. IRGC 101232</strain>
    </source>
</reference>
<feature type="region of interest" description="Disordered" evidence="1">
    <location>
        <begin position="256"/>
        <end position="279"/>
    </location>
</feature>
<dbReference type="STRING" id="4533.J3LQP6"/>
<dbReference type="EnsemblPlants" id="OB03G33720.1">
    <property type="protein sequence ID" value="OB03G33720.1"/>
    <property type="gene ID" value="OB03G33720"/>
</dbReference>
<feature type="region of interest" description="Disordered" evidence="1">
    <location>
        <begin position="333"/>
        <end position="356"/>
    </location>
</feature>
<dbReference type="Gramene" id="OB03G33720.1">
    <property type="protein sequence ID" value="OB03G33720.1"/>
    <property type="gene ID" value="OB03G33720"/>
</dbReference>
<protein>
    <submittedName>
        <fullName evidence="3">Uncharacterized protein</fullName>
    </submittedName>
</protein>
<proteinExistence type="predicted"/>
<dbReference type="OMA" id="DEAQWII"/>
<organism evidence="3">
    <name type="scientific">Oryza brachyantha</name>
    <name type="common">malo sina</name>
    <dbReference type="NCBI Taxonomy" id="4533"/>
    <lineage>
        <taxon>Eukaryota</taxon>
        <taxon>Viridiplantae</taxon>
        <taxon>Streptophyta</taxon>
        <taxon>Embryophyta</taxon>
        <taxon>Tracheophyta</taxon>
        <taxon>Spermatophyta</taxon>
        <taxon>Magnoliopsida</taxon>
        <taxon>Liliopsida</taxon>
        <taxon>Poales</taxon>
        <taxon>Poaceae</taxon>
        <taxon>BOP clade</taxon>
        <taxon>Oryzoideae</taxon>
        <taxon>Oryzeae</taxon>
        <taxon>Oryzinae</taxon>
        <taxon>Oryza</taxon>
    </lineage>
</organism>
<keyword evidence="2" id="KW-0812">Transmembrane</keyword>
<evidence type="ECO:0000313" key="4">
    <source>
        <dbReference type="Proteomes" id="UP000006038"/>
    </source>
</evidence>
<evidence type="ECO:0000256" key="2">
    <source>
        <dbReference type="SAM" id="Phobius"/>
    </source>
</evidence>
<dbReference type="AlphaFoldDB" id="J3LQP6"/>
<reference evidence="3" key="2">
    <citation type="submission" date="2013-04" db="UniProtKB">
        <authorList>
            <consortium name="EnsemblPlants"/>
        </authorList>
    </citation>
    <scope>IDENTIFICATION</scope>
</reference>
<dbReference type="InterPro" id="IPR004158">
    <property type="entry name" value="DUF247_pln"/>
</dbReference>
<dbReference type="PANTHER" id="PTHR31549:SF23">
    <property type="entry name" value="OS03G0591600 PROTEIN"/>
    <property type="match status" value="1"/>
</dbReference>
<dbReference type="PANTHER" id="PTHR31549">
    <property type="entry name" value="PROTEIN, PUTATIVE (DUF247)-RELATED-RELATED"/>
    <property type="match status" value="1"/>
</dbReference>
<evidence type="ECO:0000313" key="3">
    <source>
        <dbReference type="EnsemblPlants" id="OB03G33720.1"/>
    </source>
</evidence>
<name>J3LQP6_ORYBR</name>
<dbReference type="Pfam" id="PF03140">
    <property type="entry name" value="DUF247"/>
    <property type="match status" value="1"/>
</dbReference>
<evidence type="ECO:0000256" key="1">
    <source>
        <dbReference type="SAM" id="MobiDB-lite"/>
    </source>
</evidence>
<keyword evidence="2" id="KW-0472">Membrane</keyword>
<feature type="transmembrane region" description="Helical" evidence="2">
    <location>
        <begin position="515"/>
        <end position="537"/>
    </location>
</feature>
<feature type="compositionally biased region" description="Acidic residues" evidence="1">
    <location>
        <begin position="256"/>
        <end position="271"/>
    </location>
</feature>
<sequence length="559" mass="61966">MGTCPNLQFDEAQWIIRIRRILDEEEVEVHDSQPISIFDVPKPLLRTKPEAYTPQLVALGPYHHRREELRDMEMYKLSAARRAQALLPAGMNFQHLVAVFSTLQYQIRAHYHRHLGIGNDALAWMMAIDVSFLLEFLQTFCPSDGQRAVPQRIPSRMSHVVDPCRRTSSHGMVLHDVVMLENQVPLFLLLRAMEMRSSSRAAAESALGSMVSGFFQEVSSLVGAGSPCTDMSRYAHLLDFLYSNTAPPCHVEEGFDDATEEQEQQEQEEDGDGSHRCRRRQMKSTLVSVTELLVKRGGELLSLLIGFSARILLRLAVSIPCVSAIARHVEQLNSPRQPPARGGDPGFEGSGDKSRSPLVEEIAVPSVAELAYSGVRFVPASGGVSAVEFCADAATLRLPVIRVDANTEVVLRNMVAYEASAGRGALVLARYVELMNGIVDIDEDARVLRESGVILNHLKSDGEVAELWNGMARSVRLTRVAALDAVIDDLNRHHDGCWKVRISRFLRQKVVGSRELVVCVAMVVLVVFMSLQAFCVARRCMPPSYGMARTKGDSDHLTG</sequence>
<keyword evidence="2" id="KW-1133">Transmembrane helix</keyword>
<keyword evidence="4" id="KW-1185">Reference proteome</keyword>
<dbReference type="HOGENOM" id="CLU_020188_4_0_1"/>
<accession>J3LQP6</accession>
<dbReference type="eggNOG" id="ENOG502QPIE">
    <property type="taxonomic scope" value="Eukaryota"/>
</dbReference>
<dbReference type="Proteomes" id="UP000006038">
    <property type="component" value="Chromosome 3"/>
</dbReference>